<gene>
    <name evidence="1" type="ORF">RZS28_01565</name>
</gene>
<sequence length="199" mass="22596">MKDAGKERRFVVDLKKLPPLFPTHRHSPIFWENLGRTIATFGFLEEVLGKAIFSFTATTLHKENEIDAAYQRWLPTLERAIIDPLGHLIEAYGKAVRNNSAATIENLEKLLDELRRASAIRNVLCHGSWRLPEKDGKSLPFFVNKQKMIWDTPIDTPFLEQTQQAVAELACEIVTTVTHMGWQFPGSNGPGKVIFEKRG</sequence>
<accession>A0ABZ0HRT6</accession>
<dbReference type="EMBL" id="CP136862">
    <property type="protein sequence ID" value="WOJ90027.1"/>
    <property type="molecule type" value="Genomic_DNA"/>
</dbReference>
<protein>
    <submittedName>
        <fullName evidence="1">Uncharacterized protein</fullName>
    </submittedName>
</protein>
<evidence type="ECO:0000313" key="2">
    <source>
        <dbReference type="Proteomes" id="UP001626536"/>
    </source>
</evidence>
<keyword evidence="2" id="KW-1185">Reference proteome</keyword>
<dbReference type="Proteomes" id="UP001626536">
    <property type="component" value="Chromosome"/>
</dbReference>
<evidence type="ECO:0000313" key="1">
    <source>
        <dbReference type="EMBL" id="WOJ90027.1"/>
    </source>
</evidence>
<name>A0ABZ0HRT6_9HYPH</name>
<organism evidence="1 2">
    <name type="scientific">Methylocapsa polymorpha</name>
    <dbReference type="NCBI Taxonomy" id="3080828"/>
    <lineage>
        <taxon>Bacteria</taxon>
        <taxon>Pseudomonadati</taxon>
        <taxon>Pseudomonadota</taxon>
        <taxon>Alphaproteobacteria</taxon>
        <taxon>Hyphomicrobiales</taxon>
        <taxon>Beijerinckiaceae</taxon>
        <taxon>Methylocapsa</taxon>
    </lineage>
</organism>
<reference evidence="1 2" key="1">
    <citation type="submission" date="2023-10" db="EMBL/GenBank/DDBJ databases">
        <title>Novel methanotroph of the genus Methylocapsa from a subarctic wetland.</title>
        <authorList>
            <person name="Belova S.E."/>
            <person name="Oshkin I.Y."/>
            <person name="Miroshnikov K."/>
            <person name="Dedysh S.N."/>
        </authorList>
    </citation>
    <scope>NUCLEOTIDE SEQUENCE [LARGE SCALE GENOMIC DNA]</scope>
    <source>
        <strain evidence="1 2">RX1</strain>
    </source>
</reference>
<dbReference type="RefSeq" id="WP_407339471.1">
    <property type="nucleotide sequence ID" value="NZ_CP136862.1"/>
</dbReference>
<proteinExistence type="predicted"/>